<comment type="pathway">
    <text evidence="1 9">Amino-acid degradation; L-valine degradation.</text>
</comment>
<evidence type="ECO:0000313" key="13">
    <source>
        <dbReference type="Proteomes" id="UP000268535"/>
    </source>
</evidence>
<sequence length="346" mass="35975">MPPPWAARAALLPLRRLPTSWRRRHHTPTQLPTAPVAAPVPREIGFVGLGNMGYNMAANLYAKTCADGGSRLTVYDTVPAARERFVAQHPAARAAATSADVLGAADVVVTMLPDGPALLALLRAAGDALRRDTLLLDCSTIDVAAVQAAVAFCADRGAHLVDAPVSGGVGGAQAGTLTFMVGAAASDGVLPRAAAVLAHMGQRILPCGARGAGQVAKICNNLVLGITMLAVSEATALGLNHGLTPQVLAGIMNVSSGRSWVTEMYHPVPGVQPGSAASRGYTGGFGAKLMAKDLRLACEAAAQVGMPLPLGEPTRHYFDDVVRDPEYASLDFSAVYRYMMQRPKQP</sequence>
<dbReference type="InterPro" id="IPR013328">
    <property type="entry name" value="6PGD_dom2"/>
</dbReference>
<dbReference type="InterPro" id="IPR029154">
    <property type="entry name" value="HIBADH-like_NADP-bd"/>
</dbReference>
<dbReference type="InterPro" id="IPR002204">
    <property type="entry name" value="3-OH-isobutyrate_DH-rel_CS"/>
</dbReference>
<dbReference type="UniPathway" id="UPA00362"/>
<evidence type="ECO:0000259" key="11">
    <source>
        <dbReference type="Pfam" id="PF14833"/>
    </source>
</evidence>
<gene>
    <name evidence="12" type="ORF">CAUPRSCDRAFT_6547</name>
</gene>
<comment type="catalytic activity">
    <reaction evidence="7 9">
        <text>3-hydroxy-2-methylpropanoate + NAD(+) = 2-methyl-3-oxopropanoate + NADH + H(+)</text>
        <dbReference type="Rhea" id="RHEA:17681"/>
        <dbReference type="ChEBI" id="CHEBI:11805"/>
        <dbReference type="ChEBI" id="CHEBI:15378"/>
        <dbReference type="ChEBI" id="CHEBI:57540"/>
        <dbReference type="ChEBI" id="CHEBI:57700"/>
        <dbReference type="ChEBI" id="CHEBI:57945"/>
        <dbReference type="EC" id="1.1.1.31"/>
    </reaction>
</comment>
<dbReference type="Pfam" id="PF03446">
    <property type="entry name" value="NAD_binding_2"/>
    <property type="match status" value="1"/>
</dbReference>
<dbReference type="GO" id="GO:0006574">
    <property type="term" value="P:L-valine catabolic process"/>
    <property type="evidence" value="ECO:0007669"/>
    <property type="project" value="UniProtKB-UniPathway"/>
</dbReference>
<dbReference type="GO" id="GO:0005739">
    <property type="term" value="C:mitochondrion"/>
    <property type="evidence" value="ECO:0007669"/>
    <property type="project" value="TreeGrafter"/>
</dbReference>
<evidence type="ECO:0000259" key="10">
    <source>
        <dbReference type="Pfam" id="PF03446"/>
    </source>
</evidence>
<dbReference type="Gene3D" id="1.10.1040.10">
    <property type="entry name" value="N-(1-d-carboxylethyl)-l-norvaline Dehydrogenase, domain 2"/>
    <property type="match status" value="1"/>
</dbReference>
<dbReference type="InterPro" id="IPR011548">
    <property type="entry name" value="HIBADH"/>
</dbReference>
<feature type="domain" description="6-phosphogluconate dehydrogenase NADP-binding" evidence="10">
    <location>
        <begin position="43"/>
        <end position="207"/>
    </location>
</feature>
<dbReference type="SUPFAM" id="SSF48179">
    <property type="entry name" value="6-phosphogluconate dehydrogenase C-terminal domain-like"/>
    <property type="match status" value="1"/>
</dbReference>
<dbReference type="InterPro" id="IPR015815">
    <property type="entry name" value="HIBADH-related"/>
</dbReference>
<evidence type="ECO:0000256" key="9">
    <source>
        <dbReference type="RuleBase" id="RU910714"/>
    </source>
</evidence>
<dbReference type="EMBL" id="ML009275">
    <property type="protein sequence ID" value="RKO97426.1"/>
    <property type="molecule type" value="Genomic_DNA"/>
</dbReference>
<dbReference type="Pfam" id="PF14833">
    <property type="entry name" value="NAD_binding_11"/>
    <property type="match status" value="1"/>
</dbReference>
<evidence type="ECO:0000256" key="6">
    <source>
        <dbReference type="ARBA" id="ARBA00023027"/>
    </source>
</evidence>
<dbReference type="AlphaFoldDB" id="A0A4P9X118"/>
<dbReference type="InterPro" id="IPR006115">
    <property type="entry name" value="6PGDH_NADP-bd"/>
</dbReference>
<dbReference type="InterPro" id="IPR036291">
    <property type="entry name" value="NAD(P)-bd_dom_sf"/>
</dbReference>
<dbReference type="FunFam" id="1.10.1040.10:FF:000006">
    <property type="entry name" value="3-hydroxyisobutyrate dehydrogenase"/>
    <property type="match status" value="1"/>
</dbReference>
<dbReference type="PIRSF" id="PIRSF000103">
    <property type="entry name" value="HIBADH"/>
    <property type="match status" value="1"/>
</dbReference>
<dbReference type="NCBIfam" id="TIGR01692">
    <property type="entry name" value="HIBADH"/>
    <property type="match status" value="1"/>
</dbReference>
<evidence type="ECO:0000256" key="4">
    <source>
        <dbReference type="ARBA" id="ARBA00022456"/>
    </source>
</evidence>
<evidence type="ECO:0000256" key="5">
    <source>
        <dbReference type="ARBA" id="ARBA00023002"/>
    </source>
</evidence>
<dbReference type="GO" id="GO:0051287">
    <property type="term" value="F:NAD binding"/>
    <property type="evidence" value="ECO:0007669"/>
    <property type="project" value="InterPro"/>
</dbReference>
<name>A0A4P9X118_9FUNG</name>
<dbReference type="GO" id="GO:0008442">
    <property type="term" value="F:3-hydroxyisobutyrate dehydrogenase activity"/>
    <property type="evidence" value="ECO:0007669"/>
    <property type="project" value="UniProtKB-EC"/>
</dbReference>
<feature type="domain" description="3-hydroxyisobutyrate dehydrogenase-like NAD-binding" evidence="11">
    <location>
        <begin position="211"/>
        <end position="338"/>
    </location>
</feature>
<evidence type="ECO:0000256" key="3">
    <source>
        <dbReference type="ARBA" id="ARBA00012991"/>
    </source>
</evidence>
<dbReference type="PANTHER" id="PTHR22981">
    <property type="entry name" value="3-HYDROXYISOBUTYRATE DEHYDROGENASE-RELATED"/>
    <property type="match status" value="1"/>
</dbReference>
<dbReference type="Gene3D" id="3.40.50.720">
    <property type="entry name" value="NAD(P)-binding Rossmann-like Domain"/>
    <property type="match status" value="1"/>
</dbReference>
<evidence type="ECO:0000256" key="7">
    <source>
        <dbReference type="ARBA" id="ARBA00049197"/>
    </source>
</evidence>
<dbReference type="SUPFAM" id="SSF51735">
    <property type="entry name" value="NAD(P)-binding Rossmann-fold domains"/>
    <property type="match status" value="1"/>
</dbReference>
<dbReference type="PROSITE" id="PS00895">
    <property type="entry name" value="3_HYDROXYISOBUT_DH"/>
    <property type="match status" value="1"/>
</dbReference>
<organism evidence="12 13">
    <name type="scientific">Caulochytrium protostelioides</name>
    <dbReference type="NCBI Taxonomy" id="1555241"/>
    <lineage>
        <taxon>Eukaryota</taxon>
        <taxon>Fungi</taxon>
        <taxon>Fungi incertae sedis</taxon>
        <taxon>Chytridiomycota</taxon>
        <taxon>Chytridiomycota incertae sedis</taxon>
        <taxon>Chytridiomycetes</taxon>
        <taxon>Caulochytriales</taxon>
        <taxon>Caulochytriaceae</taxon>
        <taxon>Caulochytrium</taxon>
    </lineage>
</organism>
<keyword evidence="4 9" id="KW-0101">Branched-chain amino acid catabolism</keyword>
<dbReference type="Proteomes" id="UP000268535">
    <property type="component" value="Unassembled WGS sequence"/>
</dbReference>
<dbReference type="GO" id="GO:0050661">
    <property type="term" value="F:NADP binding"/>
    <property type="evidence" value="ECO:0007669"/>
    <property type="project" value="InterPro"/>
</dbReference>
<dbReference type="PANTHER" id="PTHR22981:SF7">
    <property type="entry name" value="3-HYDROXYISOBUTYRATE DEHYDROGENASE, MITOCHONDRIAL"/>
    <property type="match status" value="1"/>
</dbReference>
<evidence type="ECO:0000256" key="8">
    <source>
        <dbReference type="PIRSR" id="PIRSR000103-1"/>
    </source>
</evidence>
<protein>
    <recommendedName>
        <fullName evidence="3 9">3-hydroxyisobutyrate dehydrogenase</fullName>
        <shortName evidence="9">HIBADH</shortName>
        <ecNumber evidence="3 9">1.1.1.31</ecNumber>
    </recommendedName>
</protein>
<feature type="active site" evidence="8">
    <location>
        <position position="217"/>
    </location>
</feature>
<accession>A0A4P9X118</accession>
<dbReference type="EC" id="1.1.1.31" evidence="3 9"/>
<dbReference type="InterPro" id="IPR008927">
    <property type="entry name" value="6-PGluconate_DH-like_C_sf"/>
</dbReference>
<evidence type="ECO:0000256" key="2">
    <source>
        <dbReference type="ARBA" id="ARBA00006013"/>
    </source>
</evidence>
<evidence type="ECO:0000313" key="12">
    <source>
        <dbReference type="EMBL" id="RKO97426.1"/>
    </source>
</evidence>
<proteinExistence type="inferred from homology"/>
<keyword evidence="5 9" id="KW-0560">Oxidoreductase</keyword>
<reference evidence="13" key="1">
    <citation type="journal article" date="2018" name="Nat. Microbiol.">
        <title>Leveraging single-cell genomics to expand the fungal tree of life.</title>
        <authorList>
            <person name="Ahrendt S.R."/>
            <person name="Quandt C.A."/>
            <person name="Ciobanu D."/>
            <person name="Clum A."/>
            <person name="Salamov A."/>
            <person name="Andreopoulos B."/>
            <person name="Cheng J.F."/>
            <person name="Woyke T."/>
            <person name="Pelin A."/>
            <person name="Henrissat B."/>
            <person name="Reynolds N.K."/>
            <person name="Benny G.L."/>
            <person name="Smith M.E."/>
            <person name="James T.Y."/>
            <person name="Grigoriev I.V."/>
        </authorList>
    </citation>
    <scope>NUCLEOTIDE SEQUENCE [LARGE SCALE GENOMIC DNA]</scope>
    <source>
        <strain evidence="13">ATCC 52028</strain>
    </source>
</reference>
<comment type="similarity">
    <text evidence="2">Belongs to the HIBADH-related family. 3-hydroxyisobutyrate dehydrogenase subfamily.</text>
</comment>
<keyword evidence="6 9" id="KW-0520">NAD</keyword>
<evidence type="ECO:0000256" key="1">
    <source>
        <dbReference type="ARBA" id="ARBA00005109"/>
    </source>
</evidence>